<reference evidence="9" key="3">
    <citation type="submission" date="2019-06" db="EMBL/GenBank/DDBJ databases">
        <title>Co-occurence of chitin degradation, pigmentation and bioactivity in marine Pseudoalteromonas.</title>
        <authorList>
            <person name="Sonnenschein E.C."/>
            <person name="Bech P.K."/>
        </authorList>
    </citation>
    <scope>NUCLEOTIDE SEQUENCE [LARGE SCALE GENOMIC DNA]</scope>
    <source>
        <strain evidence="9">S2897</strain>
    </source>
</reference>
<evidence type="ECO:0000256" key="5">
    <source>
        <dbReference type="RuleBase" id="RU003939"/>
    </source>
</evidence>
<dbReference type="Proteomes" id="UP000305874">
    <property type="component" value="Unassembled WGS sequence"/>
</dbReference>
<dbReference type="SMART" id="SM00411">
    <property type="entry name" value="BHL"/>
    <property type="match status" value="1"/>
</dbReference>
<evidence type="ECO:0000256" key="3">
    <source>
        <dbReference type="ARBA" id="ARBA00023067"/>
    </source>
</evidence>
<dbReference type="eggNOG" id="COG0776">
    <property type="taxonomic scope" value="Bacteria"/>
</dbReference>
<keyword evidence="8" id="KW-1185">Reference proteome</keyword>
<reference evidence="6 8" key="1">
    <citation type="journal article" date="2015" name="BMC Genomics">
        <title>Genome mining reveals unlocked bioactive potential of marine Gram-negative bacteria.</title>
        <authorList>
            <person name="Machado H."/>
            <person name="Sonnenschein E.C."/>
            <person name="Melchiorsen J."/>
            <person name="Gram L."/>
        </authorList>
    </citation>
    <scope>NUCLEOTIDE SEQUENCE [LARGE SCALE GENOMIC DNA]</scope>
    <source>
        <strain evidence="6 8">S3137</strain>
    </source>
</reference>
<evidence type="ECO:0000313" key="9">
    <source>
        <dbReference type="Proteomes" id="UP000305874"/>
    </source>
</evidence>
<dbReference type="GO" id="GO:0003677">
    <property type="term" value="F:DNA binding"/>
    <property type="evidence" value="ECO:0007669"/>
    <property type="project" value="UniProtKB-KW"/>
</dbReference>
<comment type="similarity">
    <text evidence="2 5">Belongs to the bacterial histone-like protein family.</text>
</comment>
<reference evidence="7 9" key="2">
    <citation type="submission" date="2017-12" db="EMBL/GenBank/DDBJ databases">
        <authorList>
            <person name="Paulsen S."/>
            <person name="Gram L.K."/>
        </authorList>
    </citation>
    <scope>NUCLEOTIDE SEQUENCE [LARGE SCALE GENOMIC DNA]</scope>
    <source>
        <strain evidence="7 9">S2897</strain>
    </source>
</reference>
<dbReference type="PANTHER" id="PTHR33175">
    <property type="entry name" value="DNA-BINDING PROTEIN HU"/>
    <property type="match status" value="1"/>
</dbReference>
<evidence type="ECO:0000313" key="8">
    <source>
        <dbReference type="Proteomes" id="UP000033664"/>
    </source>
</evidence>
<keyword evidence="3" id="KW-0226">DNA condensation</keyword>
<proteinExistence type="inferred from homology"/>
<evidence type="ECO:0000256" key="1">
    <source>
        <dbReference type="ARBA" id="ARBA00003819"/>
    </source>
</evidence>
<evidence type="ECO:0000313" key="7">
    <source>
        <dbReference type="EMBL" id="TMP88602.1"/>
    </source>
</evidence>
<keyword evidence="4 6" id="KW-0238">DNA-binding</keyword>
<evidence type="ECO:0000256" key="4">
    <source>
        <dbReference type="ARBA" id="ARBA00023125"/>
    </source>
</evidence>
<dbReference type="GeneID" id="58228501"/>
<evidence type="ECO:0000256" key="2">
    <source>
        <dbReference type="ARBA" id="ARBA00010529"/>
    </source>
</evidence>
<dbReference type="EMBL" id="JXXZ01000007">
    <property type="protein sequence ID" value="KJY99658.1"/>
    <property type="molecule type" value="Genomic_DNA"/>
</dbReference>
<dbReference type="OrthoDB" id="6710515at2"/>
<organism evidence="6 8">
    <name type="scientific">Pseudoalteromonas ruthenica</name>
    <dbReference type="NCBI Taxonomy" id="151081"/>
    <lineage>
        <taxon>Bacteria</taxon>
        <taxon>Pseudomonadati</taxon>
        <taxon>Pseudomonadota</taxon>
        <taxon>Gammaproteobacteria</taxon>
        <taxon>Alteromonadales</taxon>
        <taxon>Pseudoalteromonadaceae</taxon>
        <taxon>Pseudoalteromonas</taxon>
    </lineage>
</organism>
<gene>
    <name evidence="7" type="ORF">CWC05_03985</name>
    <name evidence="6" type="ORF">TW72_08360</name>
</gene>
<dbReference type="Proteomes" id="UP000033664">
    <property type="component" value="Unassembled WGS sequence"/>
</dbReference>
<dbReference type="AlphaFoldDB" id="A0A0F4PX62"/>
<dbReference type="InterPro" id="IPR010992">
    <property type="entry name" value="IHF-like_DNA-bd_dom_sf"/>
</dbReference>
<dbReference type="CDD" id="cd13831">
    <property type="entry name" value="HU"/>
    <property type="match status" value="1"/>
</dbReference>
<accession>A0A0F4PX62</accession>
<dbReference type="EMBL" id="PNCG01000002">
    <property type="protein sequence ID" value="TMP88602.1"/>
    <property type="molecule type" value="Genomic_DNA"/>
</dbReference>
<sequence>MNKKQLIDAMHGRSGLTKQQSAAALTSLIEAITRSLHEGDAVFIPKFGNFSLSYHPAKRGRNPQTGEEIEIAGQNKVAFKCAKALKDHIQPG</sequence>
<dbReference type="RefSeq" id="WP_022943797.1">
    <property type="nucleotide sequence ID" value="NZ_DJHQ01000009.1"/>
</dbReference>
<dbReference type="GO" id="GO:0030261">
    <property type="term" value="P:chromosome condensation"/>
    <property type="evidence" value="ECO:0007669"/>
    <property type="project" value="UniProtKB-KW"/>
</dbReference>
<protein>
    <submittedName>
        <fullName evidence="6 7">DNA-binding protein</fullName>
    </submittedName>
</protein>
<dbReference type="Pfam" id="PF00216">
    <property type="entry name" value="Bac_DNA_binding"/>
    <property type="match status" value="1"/>
</dbReference>
<dbReference type="STRING" id="151081.TW72_08360"/>
<comment type="caution">
    <text evidence="6">The sequence shown here is derived from an EMBL/GenBank/DDBJ whole genome shotgun (WGS) entry which is preliminary data.</text>
</comment>
<evidence type="ECO:0000313" key="6">
    <source>
        <dbReference type="EMBL" id="KJY99658.1"/>
    </source>
</evidence>
<dbReference type="SUPFAM" id="SSF47729">
    <property type="entry name" value="IHF-like DNA-binding proteins"/>
    <property type="match status" value="1"/>
</dbReference>
<comment type="function">
    <text evidence="1">Histone-like DNA-binding protein which is capable of wrapping DNA to stabilize it, and thus to prevent its denaturation under extreme environmental conditions.</text>
</comment>
<dbReference type="PANTHER" id="PTHR33175:SF12">
    <property type="entry name" value="DNA-BINDING PROTEIN HU-ALPHA"/>
    <property type="match status" value="1"/>
</dbReference>
<dbReference type="InterPro" id="IPR000119">
    <property type="entry name" value="Hist_DNA-bd"/>
</dbReference>
<name>A0A0F4PX62_9GAMM</name>
<dbReference type="GO" id="GO:0030527">
    <property type="term" value="F:structural constituent of chromatin"/>
    <property type="evidence" value="ECO:0007669"/>
    <property type="project" value="InterPro"/>
</dbReference>
<dbReference type="GO" id="GO:0005829">
    <property type="term" value="C:cytosol"/>
    <property type="evidence" value="ECO:0007669"/>
    <property type="project" value="TreeGrafter"/>
</dbReference>
<reference evidence="7" key="4">
    <citation type="submission" date="2019-09" db="EMBL/GenBank/DDBJ databases">
        <title>Co-occurence of chitin degradation, pigmentation and bioactivity in marine Pseudoalteromonas.</title>
        <authorList>
            <person name="Sonnenschein E.C."/>
            <person name="Bech P.K."/>
        </authorList>
    </citation>
    <scope>NUCLEOTIDE SEQUENCE</scope>
    <source>
        <strain evidence="7">S2897</strain>
    </source>
</reference>
<dbReference type="PRINTS" id="PR01727">
    <property type="entry name" value="DNABINDINGHU"/>
</dbReference>
<dbReference type="Gene3D" id="4.10.520.10">
    <property type="entry name" value="IHF-like DNA-binding proteins"/>
    <property type="match status" value="1"/>
</dbReference>